<accession>M0NTR8</accession>
<keyword evidence="3" id="KW-1185">Reference proteome</keyword>
<dbReference type="InterPro" id="IPR007352">
    <property type="entry name" value="DUF420"/>
</dbReference>
<dbReference type="Proteomes" id="UP000011546">
    <property type="component" value="Unassembled WGS sequence"/>
</dbReference>
<name>M0NTR8_9EURY</name>
<feature type="transmembrane region" description="Helical" evidence="1">
    <location>
        <begin position="131"/>
        <end position="156"/>
    </location>
</feature>
<feature type="transmembrane region" description="Helical" evidence="1">
    <location>
        <begin position="55"/>
        <end position="75"/>
    </location>
</feature>
<dbReference type="RefSeq" id="WP_008849221.1">
    <property type="nucleotide sequence ID" value="NZ_AOJH01000078.1"/>
</dbReference>
<evidence type="ECO:0000313" key="3">
    <source>
        <dbReference type="Proteomes" id="UP000011546"/>
    </source>
</evidence>
<feature type="transmembrane region" description="Helical" evidence="1">
    <location>
        <begin position="177"/>
        <end position="196"/>
    </location>
</feature>
<keyword evidence="1" id="KW-1133">Transmembrane helix</keyword>
<proteinExistence type="predicted"/>
<feature type="non-terminal residue" evidence="2">
    <location>
        <position position="226"/>
    </location>
</feature>
<dbReference type="OrthoDB" id="213478at2157"/>
<feature type="transmembrane region" description="Helical" evidence="1">
    <location>
        <begin position="84"/>
        <end position="102"/>
    </location>
</feature>
<feature type="transmembrane region" description="Helical" evidence="1">
    <location>
        <begin position="14"/>
        <end position="35"/>
    </location>
</feature>
<dbReference type="PANTHER" id="PTHR37692:SF1">
    <property type="entry name" value="DUF420 DOMAIN-CONTAINING PROTEIN"/>
    <property type="match status" value="1"/>
</dbReference>
<evidence type="ECO:0008006" key="4">
    <source>
        <dbReference type="Google" id="ProtNLM"/>
    </source>
</evidence>
<gene>
    <name evidence="2" type="ORF">C468_12724</name>
</gene>
<dbReference type="AlphaFoldDB" id="M0NTR8"/>
<evidence type="ECO:0000256" key="1">
    <source>
        <dbReference type="SAM" id="Phobius"/>
    </source>
</evidence>
<evidence type="ECO:0000313" key="2">
    <source>
        <dbReference type="EMBL" id="EMA60629.1"/>
    </source>
</evidence>
<reference evidence="2 3" key="1">
    <citation type="journal article" date="2014" name="PLoS Genet.">
        <title>Phylogenetically driven sequencing of extremely halophilic archaea reveals strategies for static and dynamic osmo-response.</title>
        <authorList>
            <person name="Becker E.A."/>
            <person name="Seitzer P.M."/>
            <person name="Tritt A."/>
            <person name="Larsen D."/>
            <person name="Krusor M."/>
            <person name="Yao A.I."/>
            <person name="Wu D."/>
            <person name="Madern D."/>
            <person name="Eisen J.A."/>
            <person name="Darling A.E."/>
            <person name="Facciotti M.T."/>
        </authorList>
    </citation>
    <scope>NUCLEOTIDE SEQUENCE [LARGE SCALE GENOMIC DNA]</scope>
    <source>
        <strain evidence="2 3">JCM 14978</strain>
    </source>
</reference>
<organism evidence="2 3">
    <name type="scientific">Halorubrum kocurii JCM 14978</name>
    <dbReference type="NCBI Taxonomy" id="1230456"/>
    <lineage>
        <taxon>Archaea</taxon>
        <taxon>Methanobacteriati</taxon>
        <taxon>Methanobacteriota</taxon>
        <taxon>Stenosarchaea group</taxon>
        <taxon>Halobacteria</taxon>
        <taxon>Halobacteriales</taxon>
        <taxon>Haloferacaceae</taxon>
        <taxon>Halorubrum</taxon>
    </lineage>
</organism>
<protein>
    <recommendedName>
        <fullName evidence="4">DUF420 domain-containing protein</fullName>
    </recommendedName>
</protein>
<sequence>MSTVNVRDRAKERAGAITVLLTIVGYGAVGGVFLVPQFQALFPELTRGTVDLLAHAIAAVNTVTIVTLSLGWYWIRNGEVKKHAAAMTTSFALILVFLGLYLPKVAGGGTREFVLESAYAWVPLWDWIYPAYLIMLAIHIVLSVVSVPVVLYAIILGLTHSESELRNETPHRRVGRIAASAWLLSLVLGVVTYLMLNHAYDSTFAAAEAASALLPAGPGLSLIHIS</sequence>
<dbReference type="STRING" id="1230456.C468_12724"/>
<keyword evidence="1" id="KW-0812">Transmembrane</keyword>
<dbReference type="Pfam" id="PF04238">
    <property type="entry name" value="DUF420"/>
    <property type="match status" value="1"/>
</dbReference>
<dbReference type="PANTHER" id="PTHR37692">
    <property type="entry name" value="HYPOTHETICAL MEMBRANE SPANNING PROTEIN"/>
    <property type="match status" value="1"/>
</dbReference>
<comment type="caution">
    <text evidence="2">The sequence shown here is derived from an EMBL/GenBank/DDBJ whole genome shotgun (WGS) entry which is preliminary data.</text>
</comment>
<keyword evidence="1" id="KW-0472">Membrane</keyword>
<dbReference type="EMBL" id="AOJH01000078">
    <property type="protein sequence ID" value="EMA60629.1"/>
    <property type="molecule type" value="Genomic_DNA"/>
</dbReference>